<evidence type="ECO:0000313" key="8">
    <source>
        <dbReference type="Proteomes" id="UP000627369"/>
    </source>
</evidence>
<dbReference type="SUPFAM" id="SSF53187">
    <property type="entry name" value="Zn-dependent exopeptidases"/>
    <property type="match status" value="1"/>
</dbReference>
<comment type="similarity">
    <text evidence="2">Belongs to the peptidase M20A family.</text>
</comment>
<evidence type="ECO:0000256" key="5">
    <source>
        <dbReference type="ARBA" id="ARBA00022833"/>
    </source>
</evidence>
<dbReference type="Gene3D" id="3.40.630.10">
    <property type="entry name" value="Zn peptidases"/>
    <property type="match status" value="1"/>
</dbReference>
<dbReference type="SUPFAM" id="SSF55031">
    <property type="entry name" value="Bacterial exopeptidase dimerisation domain"/>
    <property type="match status" value="1"/>
</dbReference>
<dbReference type="PIRSF" id="PIRSF036696">
    <property type="entry name" value="ACY-1"/>
    <property type="match status" value="1"/>
</dbReference>
<comment type="caution">
    <text evidence="7">The sequence shown here is derived from an EMBL/GenBank/DDBJ whole genome shotgun (WGS) entry which is preliminary data.</text>
</comment>
<protein>
    <submittedName>
        <fullName evidence="7">Peptidase M20</fullName>
    </submittedName>
</protein>
<dbReference type="InterPro" id="IPR036264">
    <property type="entry name" value="Bact_exopeptidase_dim_dom"/>
</dbReference>
<gene>
    <name evidence="7" type="ORF">GCM10017772_01590</name>
</gene>
<reference evidence="7" key="2">
    <citation type="submission" date="2020-09" db="EMBL/GenBank/DDBJ databases">
        <authorList>
            <person name="Sun Q."/>
            <person name="Zhou Y."/>
        </authorList>
    </citation>
    <scope>NUCLEOTIDE SEQUENCE</scope>
    <source>
        <strain evidence="7">CGMCC 4.7398</strain>
    </source>
</reference>
<dbReference type="PANTHER" id="PTHR43808:SF8">
    <property type="entry name" value="PEPTIDASE M20 DIMERISATION DOMAIN-CONTAINING PROTEIN"/>
    <property type="match status" value="1"/>
</dbReference>
<keyword evidence="5" id="KW-0862">Zinc</keyword>
<dbReference type="InterPro" id="IPR011650">
    <property type="entry name" value="Peptidase_M20_dimer"/>
</dbReference>
<evidence type="ECO:0000259" key="6">
    <source>
        <dbReference type="Pfam" id="PF07687"/>
    </source>
</evidence>
<keyword evidence="8" id="KW-1185">Reference proteome</keyword>
<evidence type="ECO:0000256" key="3">
    <source>
        <dbReference type="ARBA" id="ARBA00022723"/>
    </source>
</evidence>
<accession>A0A919KM36</accession>
<dbReference type="GO" id="GO:0046872">
    <property type="term" value="F:metal ion binding"/>
    <property type="evidence" value="ECO:0007669"/>
    <property type="project" value="UniProtKB-KW"/>
</dbReference>
<evidence type="ECO:0000256" key="4">
    <source>
        <dbReference type="ARBA" id="ARBA00022801"/>
    </source>
</evidence>
<comment type="cofactor">
    <cofactor evidence="1">
        <name>Zn(2+)</name>
        <dbReference type="ChEBI" id="CHEBI:29105"/>
    </cofactor>
</comment>
<reference evidence="7" key="1">
    <citation type="journal article" date="2014" name="Int. J. Syst. Evol. Microbiol.">
        <title>Complete genome sequence of Corynebacterium casei LMG S-19264T (=DSM 44701T), isolated from a smear-ripened cheese.</title>
        <authorList>
            <consortium name="US DOE Joint Genome Institute (JGI-PGF)"/>
            <person name="Walter F."/>
            <person name="Albersmeier A."/>
            <person name="Kalinowski J."/>
            <person name="Ruckert C."/>
        </authorList>
    </citation>
    <scope>NUCLEOTIDE SEQUENCE</scope>
    <source>
        <strain evidence="7">CGMCC 4.7398</strain>
    </source>
</reference>
<dbReference type="EMBL" id="BNAS01000001">
    <property type="protein sequence ID" value="GHH64714.1"/>
    <property type="molecule type" value="Genomic_DNA"/>
</dbReference>
<organism evidence="7 8">
    <name type="scientific">Promicromonospora soli</name>
    <dbReference type="NCBI Taxonomy" id="2035533"/>
    <lineage>
        <taxon>Bacteria</taxon>
        <taxon>Bacillati</taxon>
        <taxon>Actinomycetota</taxon>
        <taxon>Actinomycetes</taxon>
        <taxon>Micrococcales</taxon>
        <taxon>Promicromonosporaceae</taxon>
        <taxon>Promicromonospora</taxon>
    </lineage>
</organism>
<dbReference type="Proteomes" id="UP000627369">
    <property type="component" value="Unassembled WGS sequence"/>
</dbReference>
<dbReference type="InterPro" id="IPR002933">
    <property type="entry name" value="Peptidase_M20"/>
</dbReference>
<dbReference type="Pfam" id="PF01546">
    <property type="entry name" value="Peptidase_M20"/>
    <property type="match status" value="1"/>
</dbReference>
<keyword evidence="3" id="KW-0479">Metal-binding</keyword>
<evidence type="ECO:0000256" key="2">
    <source>
        <dbReference type="ARBA" id="ARBA00006247"/>
    </source>
</evidence>
<dbReference type="Gene3D" id="1.10.150.900">
    <property type="match status" value="1"/>
</dbReference>
<dbReference type="PANTHER" id="PTHR43808">
    <property type="entry name" value="ACETYLORNITHINE DEACETYLASE"/>
    <property type="match status" value="1"/>
</dbReference>
<dbReference type="Pfam" id="PF07687">
    <property type="entry name" value="M20_dimer"/>
    <property type="match status" value="1"/>
</dbReference>
<keyword evidence="4" id="KW-0378">Hydrolase</keyword>
<dbReference type="GO" id="GO:0016787">
    <property type="term" value="F:hydrolase activity"/>
    <property type="evidence" value="ECO:0007669"/>
    <property type="project" value="UniProtKB-KW"/>
</dbReference>
<dbReference type="Gene3D" id="3.30.70.360">
    <property type="match status" value="1"/>
</dbReference>
<sequence>MRLVGRAVETSGLDKLDQRDGCVAWAGYGGTVTETVPTPTPVPTAADEVIRICQELIRIDTSNYGDNEGPGERAAAEYVMELLHEVGLEPELFESSPGRASVVVRLEGQDPSRPALVLHGHLDVVPAAKDDWSVDPFGAELTDGLLWGRGAVDMKDMDAMILAVVRQMVREGRKPARDLVVAFFADEEAGGVYGARWAVENRAELFEGATEAISEVGGYSVELGGKRAYLLQTAEKGLAWLRLVADGRAGHGSQVNEENAVTEIAAAVARIGQHAWPYTITPTVDALLRGVGDLTGLPVDYSDPATVDDLVAALGPVAKFVGATVRNTSNPTQLQAGYKANVIPGRAEATLDVRLLPGHEESGMATLRELAGPGVRIETIHQDTALEVPFRGSLVDAMVAAIGAEDPGATVLPYTLSGGTDNKSLHRLGITGYGFAPLQLTNDLDFAGMFHGVDERVPTEALKFGTRVLDRLLADC</sequence>
<dbReference type="AlphaFoldDB" id="A0A919KM36"/>
<feature type="domain" description="Peptidase M20 dimerisation" evidence="6">
    <location>
        <begin position="233"/>
        <end position="360"/>
    </location>
</feature>
<name>A0A919KM36_9MICO</name>
<evidence type="ECO:0000256" key="1">
    <source>
        <dbReference type="ARBA" id="ARBA00001947"/>
    </source>
</evidence>
<evidence type="ECO:0000313" key="7">
    <source>
        <dbReference type="EMBL" id="GHH64714.1"/>
    </source>
</evidence>
<dbReference type="FunFam" id="1.10.150.900:FF:000002">
    <property type="entry name" value="M20/M25/M40 family peptidase"/>
    <property type="match status" value="1"/>
</dbReference>
<proteinExistence type="inferred from homology"/>
<dbReference type="InterPro" id="IPR050072">
    <property type="entry name" value="Peptidase_M20A"/>
</dbReference>
<dbReference type="NCBIfam" id="NF005913">
    <property type="entry name" value="PRK07906.1"/>
    <property type="match status" value="1"/>
</dbReference>